<feature type="region of interest" description="Disordered" evidence="1">
    <location>
        <begin position="199"/>
        <end position="253"/>
    </location>
</feature>
<dbReference type="KEGG" id="tpf:TPHA_0G01750"/>
<feature type="compositionally biased region" description="Basic and acidic residues" evidence="1">
    <location>
        <begin position="1140"/>
        <end position="1151"/>
    </location>
</feature>
<dbReference type="HOGENOM" id="CLU_007231_0_0_1"/>
<gene>
    <name evidence="2" type="primary">TPHA0G01750</name>
    <name evidence="2" type="ordered locus">TPHA_0G01750</name>
</gene>
<feature type="region of interest" description="Disordered" evidence="1">
    <location>
        <begin position="1108"/>
        <end position="1167"/>
    </location>
</feature>
<dbReference type="OrthoDB" id="8436363at2759"/>
<feature type="compositionally biased region" description="Low complexity" evidence="1">
    <location>
        <begin position="1119"/>
        <end position="1139"/>
    </location>
</feature>
<feature type="region of interest" description="Disordered" evidence="1">
    <location>
        <begin position="108"/>
        <end position="140"/>
    </location>
</feature>
<name>G8BVT3_TETPH</name>
<dbReference type="Gene3D" id="3.80.10.10">
    <property type="entry name" value="Ribonuclease Inhibitor"/>
    <property type="match status" value="2"/>
</dbReference>
<organism evidence="2 3">
    <name type="scientific">Tetrapisispora phaffii (strain ATCC 24235 / CBS 4417 / NBRC 1672 / NRRL Y-8282 / UCD 70-5)</name>
    <name type="common">Yeast</name>
    <name type="synonym">Fabospora phaffii</name>
    <dbReference type="NCBI Taxonomy" id="1071381"/>
    <lineage>
        <taxon>Eukaryota</taxon>
        <taxon>Fungi</taxon>
        <taxon>Dikarya</taxon>
        <taxon>Ascomycota</taxon>
        <taxon>Saccharomycotina</taxon>
        <taxon>Saccharomycetes</taxon>
        <taxon>Saccharomycetales</taxon>
        <taxon>Saccharomycetaceae</taxon>
        <taxon>Tetrapisispora</taxon>
    </lineage>
</organism>
<dbReference type="OMA" id="KWGFFVQ"/>
<dbReference type="RefSeq" id="XP_003686445.1">
    <property type="nucleotide sequence ID" value="XM_003686397.1"/>
</dbReference>
<evidence type="ECO:0008006" key="4">
    <source>
        <dbReference type="Google" id="ProtNLM"/>
    </source>
</evidence>
<feature type="region of interest" description="Disordered" evidence="1">
    <location>
        <begin position="831"/>
        <end position="853"/>
    </location>
</feature>
<feature type="compositionally biased region" description="Polar residues" evidence="1">
    <location>
        <begin position="1249"/>
        <end position="1269"/>
    </location>
</feature>
<dbReference type="eggNOG" id="ENOG502QYHN">
    <property type="taxonomic scope" value="Eukaryota"/>
</dbReference>
<feature type="compositionally biased region" description="Low complexity" evidence="1">
    <location>
        <begin position="122"/>
        <end position="139"/>
    </location>
</feature>
<protein>
    <recommendedName>
        <fullName evidence="4">GLC7-interacting protein 3</fullName>
    </recommendedName>
</protein>
<accession>G8BVT3</accession>
<dbReference type="InterPro" id="IPR032675">
    <property type="entry name" value="LRR_dom_sf"/>
</dbReference>
<evidence type="ECO:0000313" key="3">
    <source>
        <dbReference type="Proteomes" id="UP000005666"/>
    </source>
</evidence>
<reference evidence="2 3" key="1">
    <citation type="journal article" date="2011" name="Proc. Natl. Acad. Sci. U.S.A.">
        <title>Evolutionary erosion of yeast sex chromosomes by mating-type switching accidents.</title>
        <authorList>
            <person name="Gordon J.L."/>
            <person name="Armisen D."/>
            <person name="Proux-Wera E."/>
            <person name="Oheigeartaigh S.S."/>
            <person name="Byrne K.P."/>
            <person name="Wolfe K.H."/>
        </authorList>
    </citation>
    <scope>NUCLEOTIDE SEQUENCE [LARGE SCALE GENOMIC DNA]</scope>
    <source>
        <strain evidence="3">ATCC 24235 / CBS 4417 / NBRC 1672 / NRRL Y-8282 / UCD 70-5</strain>
    </source>
</reference>
<feature type="compositionally biased region" description="Low complexity" evidence="1">
    <location>
        <begin position="229"/>
        <end position="251"/>
    </location>
</feature>
<feature type="region of interest" description="Disordered" evidence="1">
    <location>
        <begin position="157"/>
        <end position="187"/>
    </location>
</feature>
<feature type="compositionally biased region" description="Polar residues" evidence="1">
    <location>
        <begin position="209"/>
        <end position="227"/>
    </location>
</feature>
<dbReference type="SUPFAM" id="SSF52047">
    <property type="entry name" value="RNI-like"/>
    <property type="match status" value="1"/>
</dbReference>
<keyword evidence="3" id="KW-1185">Reference proteome</keyword>
<feature type="region of interest" description="Disordered" evidence="1">
    <location>
        <begin position="1244"/>
        <end position="1284"/>
    </location>
</feature>
<dbReference type="GeneID" id="11535892"/>
<dbReference type="EMBL" id="HE612862">
    <property type="protein sequence ID" value="CCE64011.1"/>
    <property type="molecule type" value="Genomic_DNA"/>
</dbReference>
<dbReference type="Proteomes" id="UP000005666">
    <property type="component" value="Chromosome 7"/>
</dbReference>
<proteinExistence type="predicted"/>
<evidence type="ECO:0000313" key="2">
    <source>
        <dbReference type="EMBL" id="CCE64011.1"/>
    </source>
</evidence>
<feature type="compositionally biased region" description="Polar residues" evidence="1">
    <location>
        <begin position="1152"/>
        <end position="1167"/>
    </location>
</feature>
<sequence length="1307" mass="145245">MGMSNLKTQLDNDNYLNSDIDIQVDWLYKGKHKAIKSNVISPQTTLIKQQNQTTEAGNVRKQRSMSISNAVLSSENKELLPMKSSLKATSPETNVDVNIITNREKKSIVKRSNSINTAHMGKSNTKSTSTPTSKAAPLAKPKKSLFGSIFGRRNSVSAGTAATPNSFNLAKNDTITPPSSAPASTNKKISIQTSSNNSAINNISESEDNGQSAVASPRLESSSTPVSMSARRLTASSTLSSESTESSSNTTPRLRQTLIGQVMDNDPILNKVDSIGLKRVVFAVDSFQNDPPQQLPSRTPRVGNVLVPHHMVGDTPSISVGITNAAAKPDANNELSYDKHSKEYKMALDNFRLLQKESEKHQQEAHFAAQRIANEVAKYKEKSGQTASVPVLVPSGSNEQAKEGMEIEESFHQEKIHSIDKPIHSHGHFFESESAVDDGDEDDDSNKELTLDVVYTRCCHLREILPIPSTLKQVKGKTAPLQVLKFLNPKPTLIDILSFCDFIAIIPISTVIFDNVNLTPAMFKILITSLSNSSSLEKLGLRNVVFDKENWHLLCKFILTNKSLRKIDLSQTKVRSDLAEDLHRHNMDWDLFARVLIKRIDYKSLLTTNDQMPALEELLLNGVKVNNIPKETFETLLNSFAEAAIQETKLQYFRENESVIDDDLDDTSTQETHLRLGLAASDIDSSHLKSVMKWTSKYAVQGIDLSFNDLSQLVKPIVSKLSSLNYDKLEYFTLNNTNLATGHDAALILKYLAKLPNLKFLDLSNLPQIFPGVLPFMHKYLPRFPELHRIHFDYNSMHFKDIALVCSILLKCSKITHVSIMTPLSDRNTDISQASNNSSHKSELSNQSSTSEGTKSNFEALYGSLYALVKESPKLISFDINYDDIPQDISSRIALCLVRNMNRMTDSNFELDELTSQDDLLFDGTIMTETAEKLMQNLDKETNSGDSTRRYLFKKYMEKLQNVHKHVSETIDQLFEKQHSGDISFQEKENLLRLLLVEQNLTHILETFSAVPQLASITGPYFPPLKHHHSAEQAETIENSLTTSTPAAPVRPHLMATDSGRVIDVFTGKPLLVRQRSGAIENRRKQEEEEGELHKWGFFVQQQQSLYPDSEFPDDSKTSLPGSAKSPSPSLPAPSLNPKSTRDEITKKEEQSGSFTEARTETCTTNPYHFSTDRVFAKIPSGEEVRGAVIKARGIDSIKDLIDSVTQKTVDLGSIYGTTFSSTGMESECQESQDMVAAANTNTTSANTPISGNVTPQSPVSNQMASPVTSPIRPNEETSPPNINCKEVKKKYDEVLNNLSTVRLNKN</sequence>
<evidence type="ECO:0000256" key="1">
    <source>
        <dbReference type="SAM" id="MobiDB-lite"/>
    </source>
</evidence>